<comment type="similarity">
    <text evidence="9">Belongs to the PP2C family.</text>
</comment>
<dbReference type="SMART" id="SM00331">
    <property type="entry name" value="PP2C_SIG"/>
    <property type="match status" value="1"/>
</dbReference>
<dbReference type="OMA" id="CINNDKP"/>
<dbReference type="EnsemblPlants" id="AUR62043572-RA">
    <property type="protein sequence ID" value="AUR62043572-RA:cds"/>
    <property type="gene ID" value="AUR62043572"/>
</dbReference>
<keyword evidence="4" id="KW-0479">Metal-binding</keyword>
<dbReference type="GO" id="GO:0004722">
    <property type="term" value="F:protein serine/threonine phosphatase activity"/>
    <property type="evidence" value="ECO:0007669"/>
    <property type="project" value="UniProtKB-EC"/>
</dbReference>
<organism evidence="11 12">
    <name type="scientific">Chenopodium quinoa</name>
    <name type="common">Quinoa</name>
    <dbReference type="NCBI Taxonomy" id="63459"/>
    <lineage>
        <taxon>Eukaryota</taxon>
        <taxon>Viridiplantae</taxon>
        <taxon>Streptophyta</taxon>
        <taxon>Embryophyta</taxon>
        <taxon>Tracheophyta</taxon>
        <taxon>Spermatophyta</taxon>
        <taxon>Magnoliopsida</taxon>
        <taxon>eudicotyledons</taxon>
        <taxon>Gunneridae</taxon>
        <taxon>Pentapetalae</taxon>
        <taxon>Caryophyllales</taxon>
        <taxon>Chenopodiaceae</taxon>
        <taxon>Chenopodioideae</taxon>
        <taxon>Atripliceae</taxon>
        <taxon>Chenopodium</taxon>
    </lineage>
</organism>
<dbReference type="InterPro" id="IPR015655">
    <property type="entry name" value="PP2C"/>
</dbReference>
<evidence type="ECO:0000256" key="8">
    <source>
        <dbReference type="ARBA" id="ARBA00023211"/>
    </source>
</evidence>
<keyword evidence="8" id="KW-0464">Manganese</keyword>
<evidence type="ECO:0000313" key="11">
    <source>
        <dbReference type="EnsemblPlants" id="AUR62043572-RA:cds"/>
    </source>
</evidence>
<dbReference type="InterPro" id="IPR036457">
    <property type="entry name" value="PPM-type-like_dom_sf"/>
</dbReference>
<dbReference type="PROSITE" id="PS51746">
    <property type="entry name" value="PPM_2"/>
    <property type="match status" value="1"/>
</dbReference>
<keyword evidence="7 9" id="KW-0904">Protein phosphatase</keyword>
<dbReference type="GeneID" id="110699296"/>
<dbReference type="GO" id="GO:0046872">
    <property type="term" value="F:metal ion binding"/>
    <property type="evidence" value="ECO:0007669"/>
    <property type="project" value="UniProtKB-KW"/>
</dbReference>
<accession>A0A803NBW6</accession>
<keyword evidence="5 9" id="KW-0378">Hydrolase</keyword>
<evidence type="ECO:0000256" key="6">
    <source>
        <dbReference type="ARBA" id="ARBA00022842"/>
    </source>
</evidence>
<dbReference type="SUPFAM" id="SSF81606">
    <property type="entry name" value="PP2C-like"/>
    <property type="match status" value="1"/>
</dbReference>
<name>A0A803NBW6_CHEQI</name>
<dbReference type="Gene3D" id="3.60.40.10">
    <property type="entry name" value="PPM-type phosphatase domain"/>
    <property type="match status" value="1"/>
</dbReference>
<evidence type="ECO:0000256" key="4">
    <source>
        <dbReference type="ARBA" id="ARBA00022723"/>
    </source>
</evidence>
<dbReference type="PROSITE" id="PS01032">
    <property type="entry name" value="PPM_1"/>
    <property type="match status" value="1"/>
</dbReference>
<reference evidence="11" key="2">
    <citation type="submission" date="2021-03" db="UniProtKB">
        <authorList>
            <consortium name="EnsemblPlants"/>
        </authorList>
    </citation>
    <scope>IDENTIFICATION</scope>
</reference>
<reference evidence="11" key="1">
    <citation type="journal article" date="2017" name="Nature">
        <title>The genome of Chenopodium quinoa.</title>
        <authorList>
            <person name="Jarvis D.E."/>
            <person name="Ho Y.S."/>
            <person name="Lightfoot D.J."/>
            <person name="Schmoeckel S.M."/>
            <person name="Li B."/>
            <person name="Borm T.J.A."/>
            <person name="Ohyanagi H."/>
            <person name="Mineta K."/>
            <person name="Michell C.T."/>
            <person name="Saber N."/>
            <person name="Kharbatia N.M."/>
            <person name="Rupper R.R."/>
            <person name="Sharp A.R."/>
            <person name="Dally N."/>
            <person name="Boughton B.A."/>
            <person name="Woo Y.H."/>
            <person name="Gao G."/>
            <person name="Schijlen E.G.W.M."/>
            <person name="Guo X."/>
            <person name="Momin A.A."/>
            <person name="Negrao S."/>
            <person name="Al-Babili S."/>
            <person name="Gehring C."/>
            <person name="Roessner U."/>
            <person name="Jung C."/>
            <person name="Murphy K."/>
            <person name="Arold S.T."/>
            <person name="Gojobori T."/>
            <person name="van der Linden C.G."/>
            <person name="van Loo E.N."/>
            <person name="Jellen E.N."/>
            <person name="Maughan P.J."/>
            <person name="Tester M."/>
        </authorList>
    </citation>
    <scope>NUCLEOTIDE SEQUENCE [LARGE SCALE GENOMIC DNA]</scope>
    <source>
        <strain evidence="11">cv. PI 614886</strain>
    </source>
</reference>
<keyword evidence="6" id="KW-0460">Magnesium</keyword>
<dbReference type="SMART" id="SM00332">
    <property type="entry name" value="PP2Cc"/>
    <property type="match status" value="1"/>
</dbReference>
<evidence type="ECO:0000313" key="12">
    <source>
        <dbReference type="Proteomes" id="UP000596660"/>
    </source>
</evidence>
<dbReference type="RefSeq" id="XP_021732492.1">
    <property type="nucleotide sequence ID" value="XM_021876800.1"/>
</dbReference>
<accession>A0A803M3V6</accession>
<comment type="cofactor">
    <cofactor evidence="1">
        <name>Mn(2+)</name>
        <dbReference type="ChEBI" id="CHEBI:29035"/>
    </cofactor>
</comment>
<gene>
    <name evidence="11" type="primary">LOC110699296</name>
</gene>
<dbReference type="PANTHER" id="PTHR47992">
    <property type="entry name" value="PROTEIN PHOSPHATASE"/>
    <property type="match status" value="1"/>
</dbReference>
<dbReference type="AlphaFoldDB" id="A0A803NBW6"/>
<dbReference type="EnsemblPlants" id="AUR62022905-RA">
    <property type="protein sequence ID" value="AUR62022905-RA:cds"/>
    <property type="gene ID" value="AUR62022905"/>
</dbReference>
<evidence type="ECO:0000259" key="10">
    <source>
        <dbReference type="PROSITE" id="PS51746"/>
    </source>
</evidence>
<sequence length="354" mass="38953">MNCAVVVPTVTHSGNTSNIYNHHANPISPNLMVRFQQLEGQVRNHHHHNELPLMKRKRPARINVPIVTLMENNVVSTPRDRVEEIEVEEEGYGVCSKRGKSRAHLEDRYSARVNDVHGCPLQAFFGVFDGHGGPKAAEFAAARLGDKILDHVGRVTGAKSSKLIEESIRDGYLAADQEFLNEKSNGGACCVTALIQEGNLMVSNVGDCRAVISRGGLAEALTTDQSPSREDEKTRIESKGGYVDFCNGTWRIQGSLAVSRAIGDQHLKQWVTAEPETKILTIKPDFEFLILASDGLWNKVSNQEAVDVVLPFFTAGSNKPELKHACRKLVELSTSRGSNDDTTVMVIQLDKFAL</sequence>
<dbReference type="Gramene" id="AUR62043572-RA">
    <property type="protein sequence ID" value="AUR62043572-RA:cds"/>
    <property type="gene ID" value="AUR62043572"/>
</dbReference>
<keyword evidence="12" id="KW-1185">Reference proteome</keyword>
<dbReference type="KEGG" id="cqi:110683221"/>
<dbReference type="Pfam" id="PF00481">
    <property type="entry name" value="PP2C"/>
    <property type="match status" value="1"/>
</dbReference>
<comment type="cofactor">
    <cofactor evidence="2">
        <name>Mg(2+)</name>
        <dbReference type="ChEBI" id="CHEBI:18420"/>
    </cofactor>
</comment>
<dbReference type="KEGG" id="cqi:110699296"/>
<proteinExistence type="inferred from homology"/>
<dbReference type="OrthoDB" id="10264738at2759"/>
<evidence type="ECO:0000256" key="7">
    <source>
        <dbReference type="ARBA" id="ARBA00022912"/>
    </source>
</evidence>
<dbReference type="InterPro" id="IPR000222">
    <property type="entry name" value="PP2C_BS"/>
</dbReference>
<protein>
    <recommendedName>
        <fullName evidence="3">protein-serine/threonine phosphatase</fullName>
        <ecNumber evidence="3">3.1.3.16</ecNumber>
    </recommendedName>
</protein>
<dbReference type="Proteomes" id="UP000596660">
    <property type="component" value="Unplaced"/>
</dbReference>
<dbReference type="Gramene" id="AUR62022905-RA">
    <property type="protein sequence ID" value="AUR62022905-RA:cds"/>
    <property type="gene ID" value="AUR62022905"/>
</dbReference>
<dbReference type="InterPro" id="IPR001932">
    <property type="entry name" value="PPM-type_phosphatase-like_dom"/>
</dbReference>
<evidence type="ECO:0000256" key="5">
    <source>
        <dbReference type="ARBA" id="ARBA00022801"/>
    </source>
</evidence>
<dbReference type="EC" id="3.1.3.16" evidence="3"/>
<evidence type="ECO:0000256" key="2">
    <source>
        <dbReference type="ARBA" id="ARBA00001946"/>
    </source>
</evidence>
<dbReference type="CDD" id="cd00143">
    <property type="entry name" value="PP2Cc"/>
    <property type="match status" value="1"/>
</dbReference>
<evidence type="ECO:0000256" key="1">
    <source>
        <dbReference type="ARBA" id="ARBA00001936"/>
    </source>
</evidence>
<evidence type="ECO:0000256" key="3">
    <source>
        <dbReference type="ARBA" id="ARBA00013081"/>
    </source>
</evidence>
<feature type="domain" description="PPM-type phosphatase" evidence="10">
    <location>
        <begin position="91"/>
        <end position="349"/>
    </location>
</feature>
<evidence type="ECO:0000256" key="9">
    <source>
        <dbReference type="RuleBase" id="RU003465"/>
    </source>
</evidence>